<comment type="similarity">
    <text evidence="1 4">Belongs to the PstS family.</text>
</comment>
<dbReference type="PANTHER" id="PTHR30570">
    <property type="entry name" value="PERIPLASMIC PHOSPHATE BINDING COMPONENT OF PHOSPHATE ABC TRANSPORTER"/>
    <property type="match status" value="1"/>
</dbReference>
<dbReference type="InterPro" id="IPR024370">
    <property type="entry name" value="PBP_domain"/>
</dbReference>
<keyword evidence="4" id="KW-0592">Phosphate transport</keyword>
<proteinExistence type="inferred from homology"/>
<dbReference type="GO" id="GO:0042301">
    <property type="term" value="F:phosphate ion binding"/>
    <property type="evidence" value="ECO:0007669"/>
    <property type="project" value="UniProtKB-UniRule"/>
</dbReference>
<dbReference type="Pfam" id="PF12849">
    <property type="entry name" value="PBP_like_2"/>
    <property type="match status" value="1"/>
</dbReference>
<protein>
    <recommendedName>
        <fullName evidence="4">Phosphate-binding protein</fullName>
    </recommendedName>
</protein>
<dbReference type="PATRIC" id="fig|1184267.3.peg.1781"/>
<accession>M4VD82</accession>
<dbReference type="OrthoDB" id="5289083at2"/>
<reference evidence="6 7" key="1">
    <citation type="journal article" date="2013" name="ISME J.">
        <title>By their genes ye shall know them: genomic signatures of predatory bacteria.</title>
        <authorList>
            <person name="Pasternak Z."/>
            <person name="Pietrokovski S."/>
            <person name="Rotem O."/>
            <person name="Gophna U."/>
            <person name="Lurie-Weinberger M.N."/>
            <person name="Jurkevitch E."/>
        </authorList>
    </citation>
    <scope>NUCLEOTIDE SEQUENCE [LARGE SCALE GENOMIC DNA]</scope>
    <source>
        <strain evidence="6 7">JSS</strain>
    </source>
</reference>
<dbReference type="InterPro" id="IPR050811">
    <property type="entry name" value="Phosphate_ABC_transporter"/>
</dbReference>
<dbReference type="STRING" id="1184267.A11Q_1760"/>
<evidence type="ECO:0000256" key="4">
    <source>
        <dbReference type="RuleBase" id="RU367119"/>
    </source>
</evidence>
<dbReference type="RefSeq" id="WP_015470466.1">
    <property type="nucleotide sequence ID" value="NC_020813.1"/>
</dbReference>
<dbReference type="eggNOG" id="COG0226">
    <property type="taxonomic scope" value="Bacteria"/>
</dbReference>
<dbReference type="EMBL" id="CP003537">
    <property type="protein sequence ID" value="AGH95976.1"/>
    <property type="molecule type" value="Genomic_DNA"/>
</dbReference>
<organism evidence="6 7">
    <name type="scientific">Pseudobdellovibrio exovorus JSS</name>
    <dbReference type="NCBI Taxonomy" id="1184267"/>
    <lineage>
        <taxon>Bacteria</taxon>
        <taxon>Pseudomonadati</taxon>
        <taxon>Bdellovibrionota</taxon>
        <taxon>Bdellovibrionia</taxon>
        <taxon>Bdellovibrionales</taxon>
        <taxon>Pseudobdellovibrionaceae</taxon>
        <taxon>Pseudobdellovibrio</taxon>
    </lineage>
</organism>
<keyword evidence="7" id="KW-1185">Reference proteome</keyword>
<gene>
    <name evidence="6" type="ORF">A11Q_1760</name>
</gene>
<dbReference type="KEGG" id="bex:A11Q_1760"/>
<keyword evidence="3" id="KW-0732">Signal</keyword>
<dbReference type="SUPFAM" id="SSF53850">
    <property type="entry name" value="Periplasmic binding protein-like II"/>
    <property type="match status" value="1"/>
</dbReference>
<dbReference type="Proteomes" id="UP000012040">
    <property type="component" value="Chromosome"/>
</dbReference>
<comment type="function">
    <text evidence="4">Involved in the system for phosphate transport across the cytoplasmic membrane.</text>
</comment>
<dbReference type="CDD" id="cd13654">
    <property type="entry name" value="PBP2_phosphate_like_2"/>
    <property type="match status" value="1"/>
</dbReference>
<dbReference type="NCBIfam" id="TIGR02136">
    <property type="entry name" value="ptsS_2"/>
    <property type="match status" value="1"/>
</dbReference>
<keyword evidence="2 4" id="KW-0813">Transport</keyword>
<evidence type="ECO:0000313" key="6">
    <source>
        <dbReference type="EMBL" id="AGH95976.1"/>
    </source>
</evidence>
<dbReference type="GO" id="GO:0006817">
    <property type="term" value="P:phosphate ion transport"/>
    <property type="evidence" value="ECO:0007669"/>
    <property type="project" value="UniProtKB-UniRule"/>
</dbReference>
<dbReference type="PANTHER" id="PTHR30570:SF1">
    <property type="entry name" value="PHOSPHATE-BINDING PROTEIN PSTS"/>
    <property type="match status" value="1"/>
</dbReference>
<evidence type="ECO:0000259" key="5">
    <source>
        <dbReference type="Pfam" id="PF12849"/>
    </source>
</evidence>
<evidence type="ECO:0000256" key="3">
    <source>
        <dbReference type="ARBA" id="ARBA00022729"/>
    </source>
</evidence>
<name>M4VD82_9BACT</name>
<dbReference type="AlphaFoldDB" id="M4VD82"/>
<dbReference type="HOGENOM" id="CLU_026228_1_0_7"/>
<evidence type="ECO:0000256" key="2">
    <source>
        <dbReference type="ARBA" id="ARBA00022448"/>
    </source>
</evidence>
<feature type="domain" description="PBP" evidence="5">
    <location>
        <begin position="18"/>
        <end position="276"/>
    </location>
</feature>
<evidence type="ECO:0000313" key="7">
    <source>
        <dbReference type="Proteomes" id="UP000012040"/>
    </source>
</evidence>
<dbReference type="InterPro" id="IPR011862">
    <property type="entry name" value="Phos-bd"/>
</dbReference>
<evidence type="ECO:0000256" key="1">
    <source>
        <dbReference type="ARBA" id="ARBA00008725"/>
    </source>
</evidence>
<dbReference type="Gene3D" id="3.40.190.10">
    <property type="entry name" value="Periplasmic binding protein-like II"/>
    <property type="match status" value="2"/>
</dbReference>
<sequence length="332" mass="36270">MLKQTLTLITLTTIVLSQAHGQSLIKADGSSTVYPITEAMAEEFQMAQKNKYKVTAGISGTGGGFKKFCRGETDLQGASRPITAVEAADCKKKGIEFFELPIAYDATVVAVHPSNKWLNEITVEELKKIWEPSAMSKIKRWKQVNPAWPDEEMKLFGAGSDSGTFDYFTEAIMGKAKSSRGDYTASEDDNTLVKGIGGDRNSIGYLPMSYYVENKKSLKALAIIGGAKAPVKTGVLPSKETVENSTYFPLSRPLLLYVNAKSAQRLEVGEFVKFYLKNAQAIVPEVKYVALPAQAYTIAADHFVKGKTGTVFGDGHYVGLKIEDLLKKEASH</sequence>